<dbReference type="FunFam" id="3.30.40.10:FF:000008">
    <property type="entry name" value="Bromodomain containing 1, isoform CRA_a"/>
    <property type="match status" value="1"/>
</dbReference>
<dbReference type="PROSITE" id="PS51805">
    <property type="entry name" value="EPHD"/>
    <property type="match status" value="1"/>
</dbReference>
<dbReference type="PROSITE" id="PS50014">
    <property type="entry name" value="BROMODOMAIN_2"/>
    <property type="match status" value="1"/>
</dbReference>
<feature type="region of interest" description="Disordered" evidence="12">
    <location>
        <begin position="130"/>
        <end position="192"/>
    </location>
</feature>
<evidence type="ECO:0000256" key="2">
    <source>
        <dbReference type="ARBA" id="ARBA00022553"/>
    </source>
</evidence>
<keyword evidence="2" id="KW-0597">Phosphoprotein</keyword>
<dbReference type="EnsemblMetazoa" id="Aqu2.1.42551_001">
    <property type="protein sequence ID" value="Aqu2.1.42551_001"/>
    <property type="gene ID" value="Aqu2.1.42551"/>
</dbReference>
<dbReference type="SUPFAM" id="SSF63748">
    <property type="entry name" value="Tudor/PWWP/MBT"/>
    <property type="match status" value="1"/>
</dbReference>
<feature type="compositionally biased region" description="Polar residues" evidence="12">
    <location>
        <begin position="1128"/>
        <end position="1143"/>
    </location>
</feature>
<reference evidence="17" key="1">
    <citation type="submission" date="2017-05" db="UniProtKB">
        <authorList>
            <consortium name="EnsemblMetazoa"/>
        </authorList>
    </citation>
    <scope>IDENTIFICATION</scope>
</reference>
<sequence length="1392" mass="158335">MSEVPVLDSKVLAQQFKDHSVPLVCPYCKKEYKSLPGILYHIGQFRGVTKRPRCMVGGDTPTRGGTPPVRTPSSPMSSRKKTPKREALTWAESQRFVEFELDYEYHRVEIDSHVSLAKDSASFPAYFGDNDSKNDGKSQSDAVSSSTSHTPKRRSKGANATPSNKSSSKSASKRRSKLKNTPHGETPANQAVQIPEAIFTHVDAAEVQDAPPRDSVYYRFIEQSSEELDEMVEYDMDEEDYQWLSLINEERKSEGLTSVPQEAFELLMDRLEKECVFESHVTGNGTESTNPYNIDENAVCCICNDGECHNTNAILFCDMCNLAVHQECYGVPYIPEGQWLCRRCLQSPSRSVDCVLCPNKGGAFKQTIDGRWSHVICGLWIPEIQFANPVFLEPIDGINDVPSARWKLLCYICRKRTGACIQCAKANCYVAFHVTCAQQANLCMKIEMGKNGDICKSAFCDSHTPLSARKKLMESIKNIESAEESEREESVQTPLTGGSENTGTDGGGGGGEELCKKGKSESKVVKRARKILEQQRVTQAPVVNIPYIPQHRLDRIITRVSLHKKAQFIPKLVSYWKLKRQSRNGVPFLRRLQASNKGQKTTVAINLSEEEREALTEQLSLWKTLRHDLERARMLVELVRKREKLKREQLRMSEEAFRLRLTPLEMIMKRLLTRLAAKDPADIFAEPVPLDDVPDYLDVIKCPMDFSTMRSKLDSHQYKSLEEFESDLKLVWNNAMTYNQKDTIYYRAAVRIRDVAKRILDQAYGQIKSAGINKSTGLHDPDVEEPPPLTPNTVAAVRAMDMFGKDGEYGDNNDETCCRLDFTRERHNSTTLDEQVEYLEEQLSVMESQGKRPRKTTKEKQLRKELNSLKRQIKLRDKANDPDATSPPRRRPAPSAPATQDAEGLASQLLHGSLRLTDSRRAILSSSGIKFDERVKTKLEREEREEEERLVAEEEEREEAEEEEEEEEMEVEKEEEEEEEREEEGEEREEEEGEEEEEEEEEEKEEEEEEEEEENEEEEEEEEEEGEENEEEEEQIEKEVKDVSRLSENSIRRSERKTTRVTWKDRSLSPRVLPPPPPSSSSKSRRKPRRRNRSYPMACERRKTRDRRARIRKSSETSVSEESEGSSNKTTNAIGGNAGVNNKSRTRSSSRQQVISSCSSLGDDGTHTEEKGSSHSLLEYNDQNRHLRIPSGSSLDDLTVPVSSPRNTRKRKDSSGRGGSDSDNPISKRRRKSSGKQQLFPPQSSSSSKSLNGLTNGIQRMPEPLELVWAKCRGYPSYPALVIDPEMPSEGLRVNGEFIQAPSDDVLEHKDKNPQNTILVRFFDGRRSWQWLHPTKLDSLGINKDFDHSQLGASGASKRSVQQAYERAMRYHRKVIQSSHLIDDESDCSSST</sequence>
<dbReference type="PROSITE" id="PS00633">
    <property type="entry name" value="BROMODOMAIN_1"/>
    <property type="match status" value="1"/>
</dbReference>
<feature type="domain" description="PHD-type" evidence="14">
    <location>
        <begin position="297"/>
        <end position="347"/>
    </location>
</feature>
<evidence type="ECO:0000256" key="7">
    <source>
        <dbReference type="ARBA" id="ARBA00022990"/>
    </source>
</evidence>
<proteinExistence type="predicted"/>
<dbReference type="CDD" id="cd05839">
    <property type="entry name" value="PWWP_BRPF"/>
    <property type="match status" value="1"/>
</dbReference>
<dbReference type="InterPro" id="IPR000313">
    <property type="entry name" value="PWWP_dom"/>
</dbReference>
<dbReference type="Gene3D" id="3.30.40.10">
    <property type="entry name" value="Zinc/RING finger domain, C3HC4 (zinc finger)"/>
    <property type="match status" value="2"/>
</dbReference>
<dbReference type="GO" id="GO:0006357">
    <property type="term" value="P:regulation of transcription by RNA polymerase II"/>
    <property type="evidence" value="ECO:0007669"/>
    <property type="project" value="TreeGrafter"/>
</dbReference>
<feature type="region of interest" description="Disordered" evidence="12">
    <location>
        <begin position="936"/>
        <end position="1257"/>
    </location>
</feature>
<dbReference type="STRING" id="400682.A0A1X7VQB0"/>
<feature type="compositionally biased region" description="Acidic residues" evidence="12">
    <location>
        <begin position="953"/>
        <end position="1036"/>
    </location>
</feature>
<keyword evidence="5 11" id="KW-0863">Zinc-finger</keyword>
<dbReference type="PANTHER" id="PTHR13793:SF107">
    <property type="entry name" value="BROMODOMAIN-CONTAINING PROTEIN HOMOLOG"/>
    <property type="match status" value="1"/>
</dbReference>
<accession>A0A1X7VQB0</accession>
<dbReference type="Pfam" id="PF00439">
    <property type="entry name" value="Bromodomain"/>
    <property type="match status" value="1"/>
</dbReference>
<feature type="domain" description="Bromo" evidence="13">
    <location>
        <begin position="676"/>
        <end position="746"/>
    </location>
</feature>
<dbReference type="PRINTS" id="PR00503">
    <property type="entry name" value="BROMODOMAIN"/>
</dbReference>
<dbReference type="eggNOG" id="KOG0955">
    <property type="taxonomic scope" value="Eukaryota"/>
</dbReference>
<feature type="domain" description="PHD-type" evidence="16">
    <location>
        <begin position="351"/>
        <end position="464"/>
    </location>
</feature>
<dbReference type="OrthoDB" id="20839at2759"/>
<dbReference type="SUPFAM" id="SSF57903">
    <property type="entry name" value="FYVE/PHD zinc finger"/>
    <property type="match status" value="1"/>
</dbReference>
<feature type="region of interest" description="Disordered" evidence="12">
    <location>
        <begin position="57"/>
        <end position="86"/>
    </location>
</feature>
<protein>
    <recommendedName>
        <fullName evidence="18">Peregrin</fullName>
    </recommendedName>
</protein>
<dbReference type="CDD" id="cd15670">
    <property type="entry name" value="ePHD_BRPF"/>
    <property type="match status" value="1"/>
</dbReference>
<dbReference type="InterPro" id="IPR001965">
    <property type="entry name" value="Znf_PHD"/>
</dbReference>
<dbReference type="Pfam" id="PF13831">
    <property type="entry name" value="PHD_2"/>
    <property type="match status" value="1"/>
</dbReference>
<keyword evidence="4" id="KW-0677">Repeat</keyword>
<dbReference type="GO" id="GO:0005634">
    <property type="term" value="C:nucleus"/>
    <property type="evidence" value="ECO:0007669"/>
    <property type="project" value="UniProtKB-SubCell"/>
</dbReference>
<keyword evidence="3" id="KW-0479">Metal-binding</keyword>
<feature type="compositionally biased region" description="Basic residues" evidence="12">
    <location>
        <begin position="171"/>
        <end position="180"/>
    </location>
</feature>
<dbReference type="PANTHER" id="PTHR13793">
    <property type="entry name" value="PHD FINGER PROTEINS"/>
    <property type="match status" value="1"/>
</dbReference>
<evidence type="ECO:0000256" key="10">
    <source>
        <dbReference type="PROSITE-ProRule" id="PRU00035"/>
    </source>
</evidence>
<dbReference type="InterPro" id="IPR019787">
    <property type="entry name" value="Znf_PHD-finger"/>
</dbReference>
<dbReference type="PROSITE" id="PS50016">
    <property type="entry name" value="ZF_PHD_2"/>
    <property type="match status" value="1"/>
</dbReference>
<feature type="compositionally biased region" description="Basic and acidic residues" evidence="12">
    <location>
        <begin position="870"/>
        <end position="881"/>
    </location>
</feature>
<organism evidence="17">
    <name type="scientific">Amphimedon queenslandica</name>
    <name type="common">Sponge</name>
    <dbReference type="NCBI Taxonomy" id="400682"/>
    <lineage>
        <taxon>Eukaryota</taxon>
        <taxon>Metazoa</taxon>
        <taxon>Porifera</taxon>
        <taxon>Demospongiae</taxon>
        <taxon>Heteroscleromorpha</taxon>
        <taxon>Haplosclerida</taxon>
        <taxon>Niphatidae</taxon>
        <taxon>Amphimedon</taxon>
    </lineage>
</organism>
<evidence type="ECO:0000259" key="15">
    <source>
        <dbReference type="PROSITE" id="PS50812"/>
    </source>
</evidence>
<dbReference type="SMART" id="SM00249">
    <property type="entry name" value="PHD"/>
    <property type="match status" value="2"/>
</dbReference>
<evidence type="ECO:0000259" key="16">
    <source>
        <dbReference type="PROSITE" id="PS51805"/>
    </source>
</evidence>
<dbReference type="SMART" id="SM00293">
    <property type="entry name" value="PWWP"/>
    <property type="match status" value="1"/>
</dbReference>
<feature type="region of interest" description="Disordered" evidence="12">
    <location>
        <begin position="870"/>
        <end position="904"/>
    </location>
</feature>
<dbReference type="InterPro" id="IPR013083">
    <property type="entry name" value="Znf_RING/FYVE/PHD"/>
</dbReference>
<evidence type="ECO:0000259" key="13">
    <source>
        <dbReference type="PROSITE" id="PS50014"/>
    </source>
</evidence>
<evidence type="ECO:0000256" key="9">
    <source>
        <dbReference type="ARBA" id="ARBA00023242"/>
    </source>
</evidence>
<evidence type="ECO:0000256" key="12">
    <source>
        <dbReference type="SAM" id="MobiDB-lite"/>
    </source>
</evidence>
<evidence type="ECO:0000259" key="14">
    <source>
        <dbReference type="PROSITE" id="PS50016"/>
    </source>
</evidence>
<keyword evidence="7" id="KW-0007">Acetylation</keyword>
<dbReference type="InterPro" id="IPR018359">
    <property type="entry name" value="Bromodomain_CS"/>
</dbReference>
<evidence type="ECO:0000256" key="4">
    <source>
        <dbReference type="ARBA" id="ARBA00022737"/>
    </source>
</evidence>
<evidence type="ECO:0000256" key="6">
    <source>
        <dbReference type="ARBA" id="ARBA00022833"/>
    </source>
</evidence>
<dbReference type="Pfam" id="PF10513">
    <property type="entry name" value="EPL1"/>
    <property type="match status" value="1"/>
</dbReference>
<feature type="compositionally biased region" description="Low complexity" evidence="12">
    <location>
        <begin position="57"/>
        <end position="72"/>
    </location>
</feature>
<feature type="compositionally biased region" description="Low complexity" evidence="12">
    <location>
        <begin position="1147"/>
        <end position="1160"/>
    </location>
</feature>
<dbReference type="Gene3D" id="1.20.920.10">
    <property type="entry name" value="Bromodomain-like"/>
    <property type="match status" value="1"/>
</dbReference>
<dbReference type="FunFam" id="2.30.30.140:FF:000008">
    <property type="entry name" value="Bromodomain containing 1, isoform CRA_b"/>
    <property type="match status" value="1"/>
</dbReference>
<evidence type="ECO:0000256" key="11">
    <source>
        <dbReference type="PROSITE-ProRule" id="PRU00146"/>
    </source>
</evidence>
<feature type="domain" description="PWWP" evidence="15">
    <location>
        <begin position="1264"/>
        <end position="1337"/>
    </location>
</feature>
<feature type="compositionally biased region" description="Polar residues" evidence="12">
    <location>
        <begin position="1191"/>
        <end position="1206"/>
    </location>
</feature>
<feature type="compositionally biased region" description="Basic and acidic residues" evidence="12">
    <location>
        <begin position="1164"/>
        <end position="1173"/>
    </location>
</feature>
<dbReference type="Gene3D" id="2.30.30.140">
    <property type="match status" value="1"/>
</dbReference>
<dbReference type="Pfam" id="PF13832">
    <property type="entry name" value="zf-HC5HC2H_2"/>
    <property type="match status" value="1"/>
</dbReference>
<dbReference type="InterPro" id="IPR011011">
    <property type="entry name" value="Znf_FYVE_PHD"/>
</dbReference>
<feature type="compositionally biased region" description="Polar residues" evidence="12">
    <location>
        <begin position="139"/>
        <end position="149"/>
    </location>
</feature>
<dbReference type="PROSITE" id="PS50812">
    <property type="entry name" value="PWWP"/>
    <property type="match status" value="1"/>
</dbReference>
<name>A0A1X7VQB0_AMPQE</name>
<keyword evidence="8 10" id="KW-0103">Bromodomain</keyword>
<evidence type="ECO:0000256" key="8">
    <source>
        <dbReference type="ARBA" id="ARBA00023117"/>
    </source>
</evidence>
<keyword evidence="9" id="KW-0539">Nucleus</keyword>
<evidence type="ECO:0000313" key="17">
    <source>
        <dbReference type="EnsemblMetazoa" id="Aqu2.1.42551_001"/>
    </source>
</evidence>
<comment type="subcellular location">
    <subcellularLocation>
        <location evidence="1">Nucleus</location>
    </subcellularLocation>
</comment>
<dbReference type="SUPFAM" id="SSF47370">
    <property type="entry name" value="Bromodomain"/>
    <property type="match status" value="1"/>
</dbReference>
<keyword evidence="6" id="KW-0862">Zinc</keyword>
<dbReference type="CDD" id="cd15572">
    <property type="entry name" value="PHD_BRPF"/>
    <property type="match status" value="1"/>
</dbReference>
<evidence type="ECO:0008006" key="18">
    <source>
        <dbReference type="Google" id="ProtNLM"/>
    </source>
</evidence>
<feature type="compositionally biased region" description="Basic and acidic residues" evidence="12">
    <location>
        <begin position="1037"/>
        <end position="1068"/>
    </location>
</feature>
<dbReference type="InterPro" id="IPR050701">
    <property type="entry name" value="Histone_Mod_Regulator"/>
</dbReference>
<dbReference type="SMART" id="SM00297">
    <property type="entry name" value="BROMO"/>
    <property type="match status" value="1"/>
</dbReference>
<dbReference type="Pfam" id="PF00855">
    <property type="entry name" value="PWWP"/>
    <property type="match status" value="1"/>
</dbReference>
<dbReference type="InterPro" id="IPR036427">
    <property type="entry name" value="Bromodomain-like_sf"/>
</dbReference>
<dbReference type="GO" id="GO:0008270">
    <property type="term" value="F:zinc ion binding"/>
    <property type="evidence" value="ECO:0007669"/>
    <property type="project" value="UniProtKB-KW"/>
</dbReference>
<feature type="compositionally biased region" description="Basic residues" evidence="12">
    <location>
        <begin position="1083"/>
        <end position="1093"/>
    </location>
</feature>
<dbReference type="PROSITE" id="PS01359">
    <property type="entry name" value="ZF_PHD_1"/>
    <property type="match status" value="1"/>
</dbReference>
<dbReference type="InterPro" id="IPR019786">
    <property type="entry name" value="Zinc_finger_PHD-type_CS"/>
</dbReference>
<dbReference type="InParanoid" id="A0A1X7VQB0"/>
<feature type="compositionally biased region" description="Basic and acidic residues" evidence="12">
    <location>
        <begin position="936"/>
        <end position="952"/>
    </location>
</feature>
<feature type="region of interest" description="Disordered" evidence="12">
    <location>
        <begin position="479"/>
        <end position="517"/>
    </location>
</feature>
<dbReference type="InterPro" id="IPR034732">
    <property type="entry name" value="EPHD"/>
</dbReference>
<evidence type="ECO:0000256" key="5">
    <source>
        <dbReference type="ARBA" id="ARBA00022771"/>
    </source>
</evidence>
<dbReference type="FunFam" id="3.30.40.10:FF:000007">
    <property type="entry name" value="Bromodomain containing 1, isoform CRA_b"/>
    <property type="match status" value="1"/>
</dbReference>
<dbReference type="InterPro" id="IPR001487">
    <property type="entry name" value="Bromodomain"/>
</dbReference>
<evidence type="ECO:0000256" key="1">
    <source>
        <dbReference type="ARBA" id="ARBA00004123"/>
    </source>
</evidence>
<dbReference type="InterPro" id="IPR019542">
    <property type="entry name" value="Enhancer_polycomb-like_N"/>
</dbReference>
<feature type="compositionally biased region" description="Basic residues" evidence="12">
    <location>
        <begin position="1102"/>
        <end position="1112"/>
    </location>
</feature>
<evidence type="ECO:0000256" key="3">
    <source>
        <dbReference type="ARBA" id="ARBA00022723"/>
    </source>
</evidence>